<feature type="region of interest" description="Disordered" evidence="2">
    <location>
        <begin position="121"/>
        <end position="156"/>
    </location>
</feature>
<keyword evidence="4" id="KW-1185">Reference proteome</keyword>
<comment type="caution">
    <text evidence="3">The sequence shown here is derived from an EMBL/GenBank/DDBJ whole genome shotgun (WGS) entry which is preliminary data.</text>
</comment>
<proteinExistence type="predicted"/>
<organism evidence="3 4">
    <name type="scientific">Lactobacillus colini</name>
    <dbReference type="NCBI Taxonomy" id="1819254"/>
    <lineage>
        <taxon>Bacteria</taxon>
        <taxon>Bacillati</taxon>
        <taxon>Bacillota</taxon>
        <taxon>Bacilli</taxon>
        <taxon>Lactobacillales</taxon>
        <taxon>Lactobacillaceae</taxon>
        <taxon>Lactobacillus</taxon>
    </lineage>
</organism>
<dbReference type="Proteomes" id="UP001519292">
    <property type="component" value="Unassembled WGS sequence"/>
</dbReference>
<evidence type="ECO:0000313" key="3">
    <source>
        <dbReference type="EMBL" id="MBP2057006.1"/>
    </source>
</evidence>
<sequence>MDDNKTVDQVKTFTQEELDQVVKERVARERAKYSDYDDLKTKAGKFDEIEEANKSELEKLTETNQKLQSQIDNFNKANTLREAQDKVAAETGLPLSVVKTLSGKNVDELTQSAKTILDFNKNQGSSYPRVKNSSSSKSRPVSKENEFLDWLNSNLK</sequence>
<accession>A0ABS4MBF0</accession>
<feature type="coiled-coil region" evidence="1">
    <location>
        <begin position="46"/>
        <end position="77"/>
    </location>
</feature>
<keyword evidence="1" id="KW-0175">Coiled coil</keyword>
<dbReference type="EMBL" id="JAGGLU010000001">
    <property type="protein sequence ID" value="MBP2057006.1"/>
    <property type="molecule type" value="Genomic_DNA"/>
</dbReference>
<dbReference type="RefSeq" id="WP_209685418.1">
    <property type="nucleotide sequence ID" value="NZ_JAGGLU010000001.1"/>
</dbReference>
<evidence type="ECO:0000256" key="2">
    <source>
        <dbReference type="SAM" id="MobiDB-lite"/>
    </source>
</evidence>
<protein>
    <submittedName>
        <fullName evidence="3">Vacuolar-type H+-ATPase subunit I/STV1</fullName>
    </submittedName>
</protein>
<dbReference type="InterPro" id="IPR025580">
    <property type="entry name" value="Gp46"/>
</dbReference>
<evidence type="ECO:0000256" key="1">
    <source>
        <dbReference type="SAM" id="Coils"/>
    </source>
</evidence>
<evidence type="ECO:0000313" key="4">
    <source>
        <dbReference type="Proteomes" id="UP001519292"/>
    </source>
</evidence>
<name>A0ABS4MBF0_9LACO</name>
<reference evidence="3 4" key="1">
    <citation type="submission" date="2021-03" db="EMBL/GenBank/DDBJ databases">
        <title>Genomic Encyclopedia of Type Strains, Phase IV (KMG-IV): sequencing the most valuable type-strain genomes for metagenomic binning, comparative biology and taxonomic classification.</title>
        <authorList>
            <person name="Goeker M."/>
        </authorList>
    </citation>
    <scope>NUCLEOTIDE SEQUENCE [LARGE SCALE GENOMIC DNA]</scope>
    <source>
        <strain evidence="3 4">DSM 101872</strain>
    </source>
</reference>
<gene>
    <name evidence="3" type="ORF">J2Z60_000168</name>
</gene>
<dbReference type="Pfam" id="PF14265">
    <property type="entry name" value="DUF4355"/>
    <property type="match status" value="1"/>
</dbReference>
<feature type="compositionally biased region" description="Low complexity" evidence="2">
    <location>
        <begin position="125"/>
        <end position="139"/>
    </location>
</feature>